<evidence type="ECO:0000313" key="3">
    <source>
        <dbReference type="Proteomes" id="UP001190700"/>
    </source>
</evidence>
<accession>A0AAE0GLF3</accession>
<dbReference type="PRINTS" id="PR00103">
    <property type="entry name" value="CAMPKINASE"/>
</dbReference>
<dbReference type="SMART" id="SM00100">
    <property type="entry name" value="cNMP"/>
    <property type="match status" value="2"/>
</dbReference>
<dbReference type="InterPro" id="IPR000595">
    <property type="entry name" value="cNMP-bd_dom"/>
</dbReference>
<dbReference type="PANTHER" id="PTHR23011">
    <property type="entry name" value="CYCLIC NUCLEOTIDE-BINDING DOMAIN CONTAINING PROTEIN"/>
    <property type="match status" value="1"/>
</dbReference>
<dbReference type="InterPro" id="IPR018490">
    <property type="entry name" value="cNMP-bd_dom_sf"/>
</dbReference>
<dbReference type="CDD" id="cd00038">
    <property type="entry name" value="CAP_ED"/>
    <property type="match status" value="1"/>
</dbReference>
<dbReference type="AlphaFoldDB" id="A0AAE0GLF3"/>
<feature type="domain" description="Cyclic nucleotide-binding" evidence="1">
    <location>
        <begin position="48"/>
        <end position="162"/>
    </location>
</feature>
<dbReference type="Proteomes" id="UP001190700">
    <property type="component" value="Unassembled WGS sequence"/>
</dbReference>
<gene>
    <name evidence="2" type="ORF">CYMTET_11735</name>
</gene>
<feature type="domain" description="Cyclic nucleotide-binding" evidence="1">
    <location>
        <begin position="182"/>
        <end position="288"/>
    </location>
</feature>
<evidence type="ECO:0000259" key="1">
    <source>
        <dbReference type="PROSITE" id="PS50042"/>
    </source>
</evidence>
<name>A0AAE0GLF3_9CHLO</name>
<evidence type="ECO:0000313" key="2">
    <source>
        <dbReference type="EMBL" id="KAK3280420.1"/>
    </source>
</evidence>
<comment type="caution">
    <text evidence="2">The sequence shown here is derived from an EMBL/GenBank/DDBJ whole genome shotgun (WGS) entry which is preliminary data.</text>
</comment>
<dbReference type="SUPFAM" id="SSF51206">
    <property type="entry name" value="cAMP-binding domain-like"/>
    <property type="match status" value="2"/>
</dbReference>
<dbReference type="PROSITE" id="PS50042">
    <property type="entry name" value="CNMP_BINDING_3"/>
    <property type="match status" value="2"/>
</dbReference>
<proteinExistence type="predicted"/>
<reference evidence="2 3" key="1">
    <citation type="journal article" date="2015" name="Genome Biol. Evol.">
        <title>Comparative Genomics of a Bacterivorous Green Alga Reveals Evolutionary Causalities and Consequences of Phago-Mixotrophic Mode of Nutrition.</title>
        <authorList>
            <person name="Burns J.A."/>
            <person name="Paasch A."/>
            <person name="Narechania A."/>
            <person name="Kim E."/>
        </authorList>
    </citation>
    <scope>NUCLEOTIDE SEQUENCE [LARGE SCALE GENOMIC DNA]</scope>
    <source>
        <strain evidence="2 3">PLY_AMNH</strain>
    </source>
</reference>
<dbReference type="Gene3D" id="2.60.120.10">
    <property type="entry name" value="Jelly Rolls"/>
    <property type="match status" value="2"/>
</dbReference>
<keyword evidence="3" id="KW-1185">Reference proteome</keyword>
<dbReference type="Pfam" id="PF00027">
    <property type="entry name" value="cNMP_binding"/>
    <property type="match status" value="1"/>
</dbReference>
<sequence>MHDVKDVSNDFRTLHLKRIRVLMQIPPGERTAEDVAKLSESTTTICHFFRTLPAEMQEAICKCMRLELFAKQDVLFLQGDQGDKFYVLLSGKVEVLINEPGKKMERHSANPLQHSNLVITLASGDAFGEIALMRSEPRNASVVTRSKSEILSVSKTEFQEILERLYGTSLNDRIRFLHTLNIFRKTPTNRLLQLAHYLTQANLSAGTVVSPEKEQKLCFMVEGSCRIRRSVKDLSSDPAAAGGVLYDKDTISRLGPGNWFGESILFSDLKRDFMVEIERDTSVYQVSKSDAMKHIDLDVRNKMRDEALFKMSYYDGRNAGRQEQQSHGLLDSECSQESGIGEERTSGDNSIRSVGKISVQDRWRESVLSKNDVPEEGLERHLLEQLLALKTYTRDSFEGNVDRWTAEGVHCLGYDQAKLIAATPVRVAATPVTPFAPKTRRMNADPSGQANVKPQRVLSRSSCFDEFSKMNQKQRASTLQQAWVQLTSGGDSNLRIETPAYGSVCLKGASSRPETRKIVPRTPQDRRSCQLSPRTALFAVRAIRAMDVPQAPKQRVASGGRFLPLMSNYGIIPVKFSEPLQGHSGLMQARRHPTIQQEDFGRAG</sequence>
<dbReference type="InterPro" id="IPR014710">
    <property type="entry name" value="RmlC-like_jellyroll"/>
</dbReference>
<dbReference type="PANTHER" id="PTHR23011:SF28">
    <property type="entry name" value="CYCLIC NUCLEOTIDE-BINDING DOMAIN CONTAINING PROTEIN"/>
    <property type="match status" value="1"/>
</dbReference>
<dbReference type="EMBL" id="LGRX02004397">
    <property type="protein sequence ID" value="KAK3280420.1"/>
    <property type="molecule type" value="Genomic_DNA"/>
</dbReference>
<organism evidence="2 3">
    <name type="scientific">Cymbomonas tetramitiformis</name>
    <dbReference type="NCBI Taxonomy" id="36881"/>
    <lineage>
        <taxon>Eukaryota</taxon>
        <taxon>Viridiplantae</taxon>
        <taxon>Chlorophyta</taxon>
        <taxon>Pyramimonadophyceae</taxon>
        <taxon>Pyramimonadales</taxon>
        <taxon>Pyramimonadaceae</taxon>
        <taxon>Cymbomonas</taxon>
    </lineage>
</organism>
<protein>
    <recommendedName>
        <fullName evidence="1">Cyclic nucleotide-binding domain-containing protein</fullName>
    </recommendedName>
</protein>